<protein>
    <submittedName>
        <fullName evidence="2">Uncharacterized protein</fullName>
    </submittedName>
</protein>
<dbReference type="AlphaFoldDB" id="F3NQ47"/>
<keyword evidence="3" id="KW-1185">Reference proteome</keyword>
<evidence type="ECO:0000313" key="3">
    <source>
        <dbReference type="Proteomes" id="UP000003022"/>
    </source>
</evidence>
<feature type="region of interest" description="Disordered" evidence="1">
    <location>
        <begin position="1"/>
        <end position="31"/>
    </location>
</feature>
<evidence type="ECO:0000313" key="2">
    <source>
        <dbReference type="EMBL" id="EGG44307.1"/>
    </source>
</evidence>
<accession>F3NQ47</accession>
<comment type="caution">
    <text evidence="2">The sequence shown here is derived from an EMBL/GenBank/DDBJ whole genome shotgun (WGS) entry which is preliminary data.</text>
</comment>
<dbReference type="STRING" id="996637.SGM_5122"/>
<sequence length="68" mass="7232">MARTCEKGPVTQASGRADGAAGDSPEHGDRAVCRSLGHDQRMARCDSAQGTQCQEMVSGEFFSRSGER</sequence>
<feature type="compositionally biased region" description="Low complexity" evidence="1">
    <location>
        <begin position="13"/>
        <end position="23"/>
    </location>
</feature>
<organism evidence="2 3">
    <name type="scientific">Streptomyces griseoaurantiacus M045</name>
    <dbReference type="NCBI Taxonomy" id="996637"/>
    <lineage>
        <taxon>Bacteria</taxon>
        <taxon>Bacillati</taxon>
        <taxon>Actinomycetota</taxon>
        <taxon>Actinomycetes</taxon>
        <taxon>Kitasatosporales</taxon>
        <taxon>Streptomycetaceae</taxon>
        <taxon>Streptomyces</taxon>
        <taxon>Streptomyces aurantiacus group</taxon>
    </lineage>
</organism>
<name>F3NQ47_9ACTN</name>
<evidence type="ECO:0000256" key="1">
    <source>
        <dbReference type="SAM" id="MobiDB-lite"/>
    </source>
</evidence>
<reference evidence="2 3" key="1">
    <citation type="journal article" date="2011" name="J. Bacteriol.">
        <title>Draft genome sequence of the marine bacterium Streptomyces griseoaurantiacus M045, which produces novel manumycin-type antibiotics with a pABA core component.</title>
        <authorList>
            <person name="Li F."/>
            <person name="Jiang P."/>
            <person name="Zheng H."/>
            <person name="Wang S."/>
            <person name="Zhao G."/>
            <person name="Qin S."/>
            <person name="Liu Z."/>
        </authorList>
    </citation>
    <scope>NUCLEOTIDE SEQUENCE [LARGE SCALE GENOMIC DNA]</scope>
    <source>
        <strain evidence="2 3">M045</strain>
    </source>
</reference>
<dbReference type="Proteomes" id="UP000003022">
    <property type="component" value="Unassembled WGS sequence"/>
</dbReference>
<dbReference type="EMBL" id="AEYX01000043">
    <property type="protein sequence ID" value="EGG44307.1"/>
    <property type="molecule type" value="Genomic_DNA"/>
</dbReference>
<gene>
    <name evidence="2" type="ORF">SGM_5122</name>
</gene>
<proteinExistence type="predicted"/>